<dbReference type="EMBL" id="NSIT01000037">
    <property type="protein sequence ID" value="PJE79993.1"/>
    <property type="molecule type" value="Genomic_DNA"/>
</dbReference>
<feature type="coiled-coil region" evidence="1">
    <location>
        <begin position="64"/>
        <end position="98"/>
    </location>
</feature>
<dbReference type="InterPro" id="IPR016047">
    <property type="entry name" value="M23ase_b-sheet_dom"/>
</dbReference>
<dbReference type="Gene3D" id="6.10.250.3150">
    <property type="match status" value="1"/>
</dbReference>
<name>A0A2H9T9W1_9ZZZZ</name>
<dbReference type="Pfam" id="PF01551">
    <property type="entry name" value="Peptidase_M23"/>
    <property type="match status" value="1"/>
</dbReference>
<proteinExistence type="predicted"/>
<dbReference type="SUPFAM" id="SSF51261">
    <property type="entry name" value="Duplicated hybrid motif"/>
    <property type="match status" value="1"/>
</dbReference>
<dbReference type="CDD" id="cd12797">
    <property type="entry name" value="M23_peptidase"/>
    <property type="match status" value="1"/>
</dbReference>
<evidence type="ECO:0000313" key="3">
    <source>
        <dbReference type="EMBL" id="PJE79993.1"/>
    </source>
</evidence>
<dbReference type="InterPro" id="IPR011055">
    <property type="entry name" value="Dup_hybrid_motif"/>
</dbReference>
<reference evidence="3" key="1">
    <citation type="journal article" date="2017" name="Appl. Environ. Microbiol.">
        <title>Molecular characterization of an Endozoicomonas-like organism causing infection in king scallop Pecten maximus L.</title>
        <authorList>
            <person name="Cano I."/>
            <person name="van Aerle R."/>
            <person name="Ross S."/>
            <person name="Verner-Jeffreys D.W."/>
            <person name="Paley R.K."/>
            <person name="Rimmer G."/>
            <person name="Ryder D."/>
            <person name="Hooper P."/>
            <person name="Stone D."/>
            <person name="Feist S.W."/>
        </authorList>
    </citation>
    <scope>NUCLEOTIDE SEQUENCE</scope>
</reference>
<dbReference type="PANTHER" id="PTHR21666">
    <property type="entry name" value="PEPTIDASE-RELATED"/>
    <property type="match status" value="1"/>
</dbReference>
<evidence type="ECO:0000256" key="1">
    <source>
        <dbReference type="SAM" id="Coils"/>
    </source>
</evidence>
<feature type="coiled-coil region" evidence="1">
    <location>
        <begin position="208"/>
        <end position="242"/>
    </location>
</feature>
<organism evidence="3">
    <name type="scientific">invertebrate metagenome</name>
    <dbReference type="NCBI Taxonomy" id="1711999"/>
    <lineage>
        <taxon>unclassified sequences</taxon>
        <taxon>metagenomes</taxon>
        <taxon>organismal metagenomes</taxon>
    </lineage>
</organism>
<accession>A0A2H9T9W1</accession>
<dbReference type="PANTHER" id="PTHR21666:SF270">
    <property type="entry name" value="MUREIN HYDROLASE ACTIVATOR ENVC"/>
    <property type="match status" value="1"/>
</dbReference>
<dbReference type="InterPro" id="IPR050570">
    <property type="entry name" value="Cell_wall_metabolism_enzyme"/>
</dbReference>
<feature type="domain" description="M23ase beta-sheet core" evidence="2">
    <location>
        <begin position="277"/>
        <end position="371"/>
    </location>
</feature>
<protein>
    <submittedName>
        <fullName evidence="3">Murein hydrolase activator EnvC</fullName>
    </submittedName>
</protein>
<gene>
    <name evidence="3" type="primary">envC</name>
    <name evidence="3" type="ORF">CI610_01017</name>
</gene>
<dbReference type="AlphaFoldDB" id="A0A2H9T9W1"/>
<sequence>MKGMFWLLLCCLSVSLNVPGATNDTADRKHQTEAQLTTVNTSIQRLKTLQQSINKKRSASEVTLQKLESNILQTQQDLDRINGQLSKGETELASLQQRQVKLLVRKKKDQGKIASSLRSMYLMNGNSRVQMLLNHEDPDELLRYQVYLEYIQAAQMKEVRSYEHMLNELDTLRHDKTQKVAQLKFGYEALLQRQNKLVQQQKERQKIVKQLEKDRIHSTQQLNSLAQQQKSLQALLARLNSAVSGQPMRKLRGKLPWPLKGDLLFRFNEYGKSSRLKHQGILIRAAEGSAVRAVYGGKVIFADWLRGYGLLAIVDHGNNYLTLYAHNQSILKREGGTVKSGEIIAKSGNTGGMSTPGLYFELRHKGIPENPLSWLVSR</sequence>
<keyword evidence="1" id="KW-0175">Coiled coil</keyword>
<dbReference type="GO" id="GO:0004222">
    <property type="term" value="F:metalloendopeptidase activity"/>
    <property type="evidence" value="ECO:0007669"/>
    <property type="project" value="TreeGrafter"/>
</dbReference>
<comment type="caution">
    <text evidence="3">The sequence shown here is derived from an EMBL/GenBank/DDBJ whole genome shotgun (WGS) entry which is preliminary data.</text>
</comment>
<dbReference type="Gene3D" id="2.70.70.10">
    <property type="entry name" value="Glucose Permease (Domain IIA)"/>
    <property type="match status" value="1"/>
</dbReference>
<keyword evidence="3" id="KW-0378">Hydrolase</keyword>
<dbReference type="FunFam" id="2.70.70.10:FF:000003">
    <property type="entry name" value="Murein hydrolase activator EnvC"/>
    <property type="match status" value="1"/>
</dbReference>
<evidence type="ECO:0000259" key="2">
    <source>
        <dbReference type="Pfam" id="PF01551"/>
    </source>
</evidence>